<dbReference type="SUPFAM" id="SSF51621">
    <property type="entry name" value="Phosphoenolpyruvate/pyruvate domain"/>
    <property type="match status" value="1"/>
</dbReference>
<comment type="function">
    <text evidence="1">Forms oxaloacetate, a four-carbon dicarboxylic acid source for the tricarboxylic acid cycle.</text>
</comment>
<feature type="region of interest" description="Disordered" evidence="3">
    <location>
        <begin position="699"/>
        <end position="718"/>
    </location>
</feature>
<keyword evidence="5" id="KW-1185">Reference proteome</keyword>
<organism evidence="4 5">
    <name type="scientific">Acetobacter fallax</name>
    <dbReference type="NCBI Taxonomy" id="1737473"/>
    <lineage>
        <taxon>Bacteria</taxon>
        <taxon>Pseudomonadati</taxon>
        <taxon>Pseudomonadota</taxon>
        <taxon>Alphaproteobacteria</taxon>
        <taxon>Acetobacterales</taxon>
        <taxon>Acetobacteraceae</taxon>
        <taxon>Acetobacter</taxon>
    </lineage>
</organism>
<protein>
    <recommendedName>
        <fullName evidence="2">Phosphoenolpyruvate carboxylase</fullName>
    </recommendedName>
</protein>
<evidence type="ECO:0000256" key="2">
    <source>
        <dbReference type="ARBA" id="ARBA00022419"/>
    </source>
</evidence>
<dbReference type="Pfam" id="PF00311">
    <property type="entry name" value="PEPcase"/>
    <property type="match status" value="1"/>
</dbReference>
<dbReference type="PANTHER" id="PTHR30523">
    <property type="entry name" value="PHOSPHOENOLPYRUVATE CARBOXYLASE"/>
    <property type="match status" value="1"/>
</dbReference>
<gene>
    <name evidence="4" type="ORF">GOB84_06710</name>
</gene>
<evidence type="ECO:0000256" key="3">
    <source>
        <dbReference type="SAM" id="MobiDB-lite"/>
    </source>
</evidence>
<evidence type="ECO:0000256" key="1">
    <source>
        <dbReference type="ARBA" id="ARBA00003670"/>
    </source>
</evidence>
<proteinExistence type="predicted"/>
<dbReference type="EMBL" id="WOSW01000009">
    <property type="protein sequence ID" value="NHO32256.1"/>
    <property type="molecule type" value="Genomic_DNA"/>
</dbReference>
<dbReference type="InterPro" id="IPR015813">
    <property type="entry name" value="Pyrv/PenolPyrv_kinase-like_dom"/>
</dbReference>
<dbReference type="PRINTS" id="PR00150">
    <property type="entry name" value="PEPCARBXLASE"/>
</dbReference>
<dbReference type="PANTHER" id="PTHR30523:SF6">
    <property type="entry name" value="PHOSPHOENOLPYRUVATE CARBOXYLASE"/>
    <property type="match status" value="1"/>
</dbReference>
<sequence>MAETQSFAGSAGSHLSAEPTAGARMVLSMAKSPDNDVVAEKEGSGCVPEMTGNDVLSMARRIDKMLDRGEVSLSDLQAAVRRLRDDAFLRRATRLHRYPGGTSPSDTAERFSAVVRLVLANASGCAGPEQDGHSQSVSDPAEALGRFRSQVERTHFAAVFTAHPTFALANRVYAALAGYASAPEPLDSAPDFETHRRTAPPTLEEEFTLASEAILRGRDAIDDFVAGLLLAARDQWPDAWSRILPRPVIVTSWVGYDTDGRTDIGWWDTMRLRLRMKLFQLQRVRAQVMDAGVEAPILVSRLSRACYTVEAQIAACPKGSDPEATVEFSSLIVDRSADAIADPVVLADPFQDAIDAAPADATLKLAVARAGLFAHGMSAAHSHTRLNATQIHNVIRQRLRLTDDPADPAHRRALLSRINEALDIVTPVPVDFGALLVEQASAARLMMTIAQIVKHIDTVTPVRFLIAETESGYTLLAALWLAQHFGIAEKIEISPLFETREALLGGAQIIDEALRSPHWRAYLRATGRMALQFGYSDSGRYVGQLAATYLVERLRFKIVDLLRKWDLPDIEVILFDTHGESIGRGGHPFRLADRLDYLSPGHVRARFTEQGVKYREETAFQGGDGYLLFGAPELASASIATITEHVFEPARSLKDPVYDEPDFSSDFFSTIAEAMTGLVADRGYADLLGAFGPALIDKTGSRPAARQSEGRGATPRITHPGQLRAIPNNAILQQLGWCANTIQGLGSAARRHPETFDTFLEHSPRFHRALDFAAHALAHSDDQVLRSVIWLLDPGYWLDRATAELRPAQRERYLSVMHDLESLDFWADTQSMFRRIQADHLALRAAWPDAPVMAAPERLLHAIRITLIERIWVQATKVPFFMPRGNFTREVMMQRILCLEIPSVLRELEAVFPHGGDPLEFDFHEPAGPQNENSYSEEHEEIFLPMQAMFQTMREISIAISHSIGAFG</sequence>
<accession>A0ABX0KAM1</accession>
<dbReference type="InterPro" id="IPR021135">
    <property type="entry name" value="PEP_COase"/>
</dbReference>
<comment type="caution">
    <text evidence="4">The sequence shown here is derived from an EMBL/GenBank/DDBJ whole genome shotgun (WGS) entry which is preliminary data.</text>
</comment>
<evidence type="ECO:0000313" key="5">
    <source>
        <dbReference type="Proteomes" id="UP000615326"/>
    </source>
</evidence>
<dbReference type="Proteomes" id="UP000615326">
    <property type="component" value="Unassembled WGS sequence"/>
</dbReference>
<name>A0ABX0KAM1_9PROT</name>
<evidence type="ECO:0000313" key="4">
    <source>
        <dbReference type="EMBL" id="NHO32256.1"/>
    </source>
</evidence>
<dbReference type="RefSeq" id="WP_408742616.1">
    <property type="nucleotide sequence ID" value="NZ_WOSW01000009.1"/>
</dbReference>
<reference evidence="4 5" key="1">
    <citation type="journal article" date="2020" name="Int. J. Syst. Evol. Microbiol.">
        <title>Novel acetic acid bacteria from cider fermentations: Acetobacter conturbans sp. nov. and Acetobacter fallax sp. nov.</title>
        <authorList>
            <person name="Sombolestani A.S."/>
            <person name="Cleenwerck I."/>
            <person name="Cnockaert M."/>
            <person name="Borremans W."/>
            <person name="Wieme A.D."/>
            <person name="De Vuyst L."/>
            <person name="Vandamme P."/>
        </authorList>
    </citation>
    <scope>NUCLEOTIDE SEQUENCE [LARGE SCALE GENOMIC DNA]</scope>
    <source>
        <strain evidence="4 5">LMG 1637</strain>
    </source>
</reference>